<proteinExistence type="predicted"/>
<sequence length="111" mass="12947">MSNDEKSRLDRLEALAEKILEGLAETRHGTDKILEALAETRQRTDSNARSIEALTNEGRIARNRLYEAMTRLAAAQATFWEIQSDYYQHLEQIDERQARMLELLSRLEERL</sequence>
<protein>
    <submittedName>
        <fullName evidence="1">Uncharacterized protein</fullName>
    </submittedName>
</protein>
<organism evidence="1 2">
    <name type="scientific">Aphanothece hegewaldii CCALA 016</name>
    <dbReference type="NCBI Taxonomy" id="2107694"/>
    <lineage>
        <taxon>Bacteria</taxon>
        <taxon>Bacillati</taxon>
        <taxon>Cyanobacteriota</taxon>
        <taxon>Cyanophyceae</taxon>
        <taxon>Oscillatoriophycideae</taxon>
        <taxon>Chroococcales</taxon>
        <taxon>Aphanothecaceae</taxon>
        <taxon>Aphanothece</taxon>
    </lineage>
</organism>
<comment type="caution">
    <text evidence="1">The sequence shown here is derived from an EMBL/GenBank/DDBJ whole genome shotgun (WGS) entry which is preliminary data.</text>
</comment>
<evidence type="ECO:0000313" key="2">
    <source>
        <dbReference type="Proteomes" id="UP000239001"/>
    </source>
</evidence>
<reference evidence="1 2" key="2">
    <citation type="submission" date="2018-03" db="EMBL/GenBank/DDBJ databases">
        <authorList>
            <person name="Keele B.F."/>
        </authorList>
    </citation>
    <scope>NUCLEOTIDE SEQUENCE [LARGE SCALE GENOMIC DNA]</scope>
    <source>
        <strain evidence="1 2">CCALA 016</strain>
    </source>
</reference>
<dbReference type="OrthoDB" id="428252at2"/>
<evidence type="ECO:0000313" key="1">
    <source>
        <dbReference type="EMBL" id="PSF39317.1"/>
    </source>
</evidence>
<dbReference type="Proteomes" id="UP000239001">
    <property type="component" value="Unassembled WGS sequence"/>
</dbReference>
<dbReference type="AlphaFoldDB" id="A0A2T1M3A1"/>
<dbReference type="RefSeq" id="WP_106454939.1">
    <property type="nucleotide sequence ID" value="NZ_PXOH01000001.1"/>
</dbReference>
<gene>
    <name evidence="1" type="ORF">C7H19_00575</name>
</gene>
<keyword evidence="2" id="KW-1185">Reference proteome</keyword>
<dbReference type="EMBL" id="PXOH01000001">
    <property type="protein sequence ID" value="PSF39317.1"/>
    <property type="molecule type" value="Genomic_DNA"/>
</dbReference>
<name>A0A2T1M3A1_9CHRO</name>
<accession>A0A2T1M3A1</accession>
<reference evidence="1 2" key="1">
    <citation type="submission" date="2018-03" db="EMBL/GenBank/DDBJ databases">
        <title>The ancient ancestry and fast evolution of plastids.</title>
        <authorList>
            <person name="Moore K.R."/>
            <person name="Magnabosco C."/>
            <person name="Momper L."/>
            <person name="Gold D.A."/>
            <person name="Bosak T."/>
            <person name="Fournier G.P."/>
        </authorList>
    </citation>
    <scope>NUCLEOTIDE SEQUENCE [LARGE SCALE GENOMIC DNA]</scope>
    <source>
        <strain evidence="1 2">CCALA 016</strain>
    </source>
</reference>